<dbReference type="Proteomes" id="UP000005950">
    <property type="component" value="Unassembled WGS sequence"/>
</dbReference>
<evidence type="ECO:0000313" key="1">
    <source>
        <dbReference type="EMBL" id="EEF68909.1"/>
    </source>
</evidence>
<reference evidence="1 2" key="1">
    <citation type="submission" date="2008-12" db="EMBL/GenBank/DDBJ databases">
        <authorList>
            <person name="Fulton L."/>
            <person name="Clifton S."/>
            <person name="Fulton B."/>
            <person name="Xu J."/>
            <person name="Minx P."/>
            <person name="Pepin K.H."/>
            <person name="Johnson M."/>
            <person name="Bhonagiri V."/>
            <person name="Nash W.E."/>
            <person name="Mardis E.R."/>
            <person name="Wilson R.K."/>
        </authorList>
    </citation>
    <scope>NUCLEOTIDE SEQUENCE [LARGE SCALE GENOMIC DNA]</scope>
    <source>
        <strain evidence="1 2">DSM 12042</strain>
    </source>
</reference>
<proteinExistence type="predicted"/>
<dbReference type="STRING" id="545696.HOLDEFILI_00877"/>
<dbReference type="HOGENOM" id="CLU_3044163_0_0_9"/>
<reference evidence="1 2" key="2">
    <citation type="submission" date="2009-02" db="EMBL/GenBank/DDBJ databases">
        <title>Draft genome sequence of Holdemania filiformis DSM 12042.</title>
        <authorList>
            <person name="Sudarsanam P."/>
            <person name="Ley R."/>
            <person name="Guruge J."/>
            <person name="Turnbaugh P.J."/>
            <person name="Mahowald M."/>
            <person name="Liep D."/>
            <person name="Gordon J."/>
        </authorList>
    </citation>
    <scope>NUCLEOTIDE SEQUENCE [LARGE SCALE GENOMIC DNA]</scope>
    <source>
        <strain evidence="1 2">DSM 12042</strain>
    </source>
</reference>
<protein>
    <submittedName>
        <fullName evidence="1">Uncharacterized protein</fullName>
    </submittedName>
</protein>
<dbReference type="EMBL" id="ACCF01000054">
    <property type="protein sequence ID" value="EEF68909.1"/>
    <property type="molecule type" value="Genomic_DNA"/>
</dbReference>
<sequence length="54" mass="6208">MCKLNFCMVNSPLTGIVQVKFSVTEDRAENNPHLMISRPLFNSRFLISPRENPD</sequence>
<name>B9Y4Z5_9FIRM</name>
<dbReference type="AlphaFoldDB" id="B9Y4Z5"/>
<evidence type="ECO:0000313" key="2">
    <source>
        <dbReference type="Proteomes" id="UP000005950"/>
    </source>
</evidence>
<accession>B9Y4Z5</accession>
<comment type="caution">
    <text evidence="1">The sequence shown here is derived from an EMBL/GenBank/DDBJ whole genome shotgun (WGS) entry which is preliminary data.</text>
</comment>
<gene>
    <name evidence="1" type="ORF">HOLDEFILI_00877</name>
</gene>
<organism evidence="1 2">
    <name type="scientific">Holdemania filiformis DSM 12042</name>
    <dbReference type="NCBI Taxonomy" id="545696"/>
    <lineage>
        <taxon>Bacteria</taxon>
        <taxon>Bacillati</taxon>
        <taxon>Bacillota</taxon>
        <taxon>Erysipelotrichia</taxon>
        <taxon>Erysipelotrichales</taxon>
        <taxon>Erysipelotrichaceae</taxon>
        <taxon>Holdemania</taxon>
    </lineage>
</organism>